<dbReference type="InterPro" id="IPR008984">
    <property type="entry name" value="SMAD_FHA_dom_sf"/>
</dbReference>
<dbReference type="SMART" id="SM00044">
    <property type="entry name" value="CYCc"/>
    <property type="match status" value="1"/>
</dbReference>
<evidence type="ECO:0000259" key="3">
    <source>
        <dbReference type="PROSITE" id="PS50125"/>
    </source>
</evidence>
<gene>
    <name evidence="4" type="ORF">FNW02_24565</name>
</gene>
<comment type="caution">
    <text evidence="4">The sequence shown here is derived from an EMBL/GenBank/DDBJ whole genome shotgun (WGS) entry which is preliminary data.</text>
</comment>
<dbReference type="PANTHER" id="PTHR43081">
    <property type="entry name" value="ADENYLATE CYCLASE, TERMINAL-DIFFERENTIATION SPECIFIC-RELATED"/>
    <property type="match status" value="1"/>
</dbReference>
<dbReference type="Pfam" id="PF00498">
    <property type="entry name" value="FHA"/>
    <property type="match status" value="1"/>
</dbReference>
<dbReference type="Gene3D" id="3.30.70.1230">
    <property type="entry name" value="Nucleotide cyclase"/>
    <property type="match status" value="1"/>
</dbReference>
<evidence type="ECO:0000256" key="1">
    <source>
        <dbReference type="ARBA" id="ARBA00005381"/>
    </source>
</evidence>
<dbReference type="SUPFAM" id="SSF55781">
    <property type="entry name" value="GAF domain-like"/>
    <property type="match status" value="1"/>
</dbReference>
<keyword evidence="5" id="KW-1185">Reference proteome</keyword>
<dbReference type="PROSITE" id="PS50006">
    <property type="entry name" value="FHA_DOMAIN"/>
    <property type="match status" value="1"/>
</dbReference>
<dbReference type="SMART" id="SM00065">
    <property type="entry name" value="GAF"/>
    <property type="match status" value="1"/>
</dbReference>
<dbReference type="InterPro" id="IPR000253">
    <property type="entry name" value="FHA_dom"/>
</dbReference>
<evidence type="ECO:0000313" key="4">
    <source>
        <dbReference type="EMBL" id="MBD6618912.1"/>
    </source>
</evidence>
<dbReference type="InterPro" id="IPR001054">
    <property type="entry name" value="A/G_cyclase"/>
</dbReference>
<dbReference type="SUPFAM" id="SSF49879">
    <property type="entry name" value="SMAD/FHA domain"/>
    <property type="match status" value="1"/>
</dbReference>
<accession>A0AA40VT77</accession>
<dbReference type="Proteomes" id="UP001165986">
    <property type="component" value="Unassembled WGS sequence"/>
</dbReference>
<dbReference type="PROSITE" id="PS50125">
    <property type="entry name" value="GUANYLATE_CYCLASE_2"/>
    <property type="match status" value="1"/>
</dbReference>
<dbReference type="CDD" id="cd00060">
    <property type="entry name" value="FHA"/>
    <property type="match status" value="1"/>
</dbReference>
<dbReference type="Pfam" id="PF01590">
    <property type="entry name" value="GAF"/>
    <property type="match status" value="1"/>
</dbReference>
<dbReference type="RefSeq" id="WP_191760114.1">
    <property type="nucleotide sequence ID" value="NZ_VJXY01000033.1"/>
</dbReference>
<feature type="domain" description="Guanylate cyclase" evidence="3">
    <location>
        <begin position="361"/>
        <end position="491"/>
    </location>
</feature>
<dbReference type="PANTHER" id="PTHR43081:SF1">
    <property type="entry name" value="ADENYLATE CYCLASE, TERMINAL-DIFFERENTIATION SPECIFIC"/>
    <property type="match status" value="1"/>
</dbReference>
<dbReference type="SMART" id="SM00240">
    <property type="entry name" value="FHA"/>
    <property type="match status" value="1"/>
</dbReference>
<dbReference type="CDD" id="cd07302">
    <property type="entry name" value="CHD"/>
    <property type="match status" value="1"/>
</dbReference>
<dbReference type="AlphaFoldDB" id="A0AA40VT77"/>
<name>A0AA40VT77_9NOST</name>
<evidence type="ECO:0000313" key="5">
    <source>
        <dbReference type="Proteomes" id="UP001165986"/>
    </source>
</evidence>
<dbReference type="Pfam" id="PF00211">
    <property type="entry name" value="Guanylate_cyc"/>
    <property type="match status" value="1"/>
</dbReference>
<protein>
    <submittedName>
        <fullName evidence="4">FHA domain-containing protein</fullName>
    </submittedName>
</protein>
<dbReference type="GO" id="GO:0004016">
    <property type="term" value="F:adenylate cyclase activity"/>
    <property type="evidence" value="ECO:0007669"/>
    <property type="project" value="UniProtKB-ARBA"/>
</dbReference>
<comment type="similarity">
    <text evidence="1">Belongs to the adenylyl cyclase class-3 family.</text>
</comment>
<organism evidence="4 5">
    <name type="scientific">Komarekiella delphini-convector SJRDD-AB1</name>
    <dbReference type="NCBI Taxonomy" id="2593771"/>
    <lineage>
        <taxon>Bacteria</taxon>
        <taxon>Bacillati</taxon>
        <taxon>Cyanobacteriota</taxon>
        <taxon>Cyanophyceae</taxon>
        <taxon>Nostocales</taxon>
        <taxon>Nostocaceae</taxon>
        <taxon>Komarekiella</taxon>
        <taxon>Komarekiella delphini-convector</taxon>
    </lineage>
</organism>
<dbReference type="SUPFAM" id="SSF55073">
    <property type="entry name" value="Nucleotide cyclase"/>
    <property type="match status" value="1"/>
</dbReference>
<dbReference type="Gene3D" id="3.30.450.40">
    <property type="match status" value="1"/>
</dbReference>
<dbReference type="InterPro" id="IPR029016">
    <property type="entry name" value="GAF-like_dom_sf"/>
</dbReference>
<sequence>MTELTLCLREGDTETTVTVDQDVFTIGRLPECDLYLPFVGVSRNHARLVKTSVGVWTIEDLGSKNGTQVNKCLVRCPQQLHHGDVIYLGNVSLAVLLATPAAQLTPEYVLATENNEQRTIFRNVEQLQQQWIEADSKDGNISNKDKTIARLKDLVDIAKNLCAAASIEEIFSQVQQVVFRYLDSIDRLALLIDVGGCGQLELVNAATRNIFQQKHLAADGSWISRSICQKVFEEKVVIQTADTHKDERFSSEHSILVKGIRSAMAVPLWDENKVVGVLYADAHLSSYHWANEGEEELSFFSALANLVASSVQRWLLVEKLRTEEVIRHRLERYHSPSVVQQLISVGGLPGGRLAPAESEISILFADLVGFTAISEKLTPTAIAQLLNNLFEEMLQEVFGCGGTLDKYIGDCIMAFFGAPEPQPDHADRATTAAKGMLTRLACLNANGFWHEPLQLRIAINSGKAVVGDVGSSQRVDYTALGATINLAARMEAVCPPGECVISEATYKMLSQPSYFQEMGDHRFKGIDRLVKVYQTRMRQEKFINQDTEMPGTSHFPASH</sequence>
<dbReference type="GO" id="GO:0035556">
    <property type="term" value="P:intracellular signal transduction"/>
    <property type="evidence" value="ECO:0007669"/>
    <property type="project" value="InterPro"/>
</dbReference>
<dbReference type="EMBL" id="VJXY01000033">
    <property type="protein sequence ID" value="MBD6618912.1"/>
    <property type="molecule type" value="Genomic_DNA"/>
</dbReference>
<dbReference type="Gene3D" id="2.60.200.20">
    <property type="match status" value="1"/>
</dbReference>
<reference evidence="4" key="1">
    <citation type="submission" date="2019-07" db="EMBL/GenBank/DDBJ databases">
        <title>Toxilogical consequences of a new and cryptic species of cyanobacteria (Komarekiella delphini-convector) recovered from the epidermis of a bottlenose dolphin and 1500 ft. in the air.</title>
        <authorList>
            <person name="Brown A.O."/>
            <person name="Dvorak P."/>
            <person name="Villanueva C.D."/>
            <person name="Foss A.J."/>
            <person name="Garvey A.D."/>
            <person name="Gibson Q.A."/>
            <person name="Johansen J.R."/>
            <person name="Casamatta D.A."/>
        </authorList>
    </citation>
    <scope>NUCLEOTIDE SEQUENCE</scope>
    <source>
        <strain evidence="4">SJRDD-AB1</strain>
    </source>
</reference>
<dbReference type="InterPro" id="IPR050697">
    <property type="entry name" value="Adenylyl/Guanylyl_Cyclase_3/4"/>
</dbReference>
<evidence type="ECO:0000259" key="2">
    <source>
        <dbReference type="PROSITE" id="PS50006"/>
    </source>
</evidence>
<dbReference type="GO" id="GO:0009190">
    <property type="term" value="P:cyclic nucleotide biosynthetic process"/>
    <property type="evidence" value="ECO:0007669"/>
    <property type="project" value="InterPro"/>
</dbReference>
<proteinExistence type="inferred from homology"/>
<dbReference type="InterPro" id="IPR029787">
    <property type="entry name" value="Nucleotide_cyclase"/>
</dbReference>
<dbReference type="InterPro" id="IPR003018">
    <property type="entry name" value="GAF"/>
</dbReference>
<feature type="domain" description="FHA" evidence="2">
    <location>
        <begin position="24"/>
        <end position="74"/>
    </location>
</feature>